<sequence>MAGVSSKELYEFKKTLKELANKRGRGTELVSVYIPPNKQLSDVGKHMRDEMGQSANIKSKQTRKNVQSAIAVILESIKLYRQPPETGLVLFVGMIPKGGPGTEKMEKYIIEPPEPVTTYWYKCNNEFFLEPLEYMIEEHDVYGVAVIDRNEATYATLKGKKENILGHLTSGVPGKHKAGGQSQRRFDRVIEDLAHQFLKRIGDHMNEAFLPLKDDLKGIIIGGPGFTKKDFYEGDYLQYELKDKVMSVVDTSYTGEEGIREVIAKSADDLANLDVMQEKKLVQRFIHELRKDKGLYSYGEDEVRNNLTIGAVDVLLLSEDLTSMRKTFTCPSCGTQKEITVKTQAEADNLEERCPNCNEVLKEESSMDLAEEFVEKAEEMNTDVEFISTETEEGMQLFRAFGGIGAILRYYVEY</sequence>
<comment type="similarity">
    <text evidence="3 9">Belongs to the eukaryotic release factor 1 family.</text>
</comment>
<dbReference type="OrthoDB" id="1011at2157"/>
<evidence type="ECO:0000256" key="2">
    <source>
        <dbReference type="ARBA" id="ARBA00004496"/>
    </source>
</evidence>
<dbReference type="HAMAP" id="MF_00424">
    <property type="entry name" value="Rel_fact_arch_1"/>
    <property type="match status" value="1"/>
</dbReference>
<dbReference type="InterPro" id="IPR005142">
    <property type="entry name" value="eRF1_3"/>
</dbReference>
<evidence type="ECO:0000313" key="12">
    <source>
        <dbReference type="Proteomes" id="UP000251717"/>
    </source>
</evidence>
<keyword evidence="6 9" id="KW-0963">Cytoplasm</keyword>
<dbReference type="InterPro" id="IPR005140">
    <property type="entry name" value="eRF1_Pelota-like_N"/>
</dbReference>
<evidence type="ECO:0000256" key="1">
    <source>
        <dbReference type="ARBA" id="ARBA00002832"/>
    </source>
</evidence>
<name>A0A315XLJ8_9EURY</name>
<dbReference type="Pfam" id="PF03463">
    <property type="entry name" value="eRF1_1"/>
    <property type="match status" value="1"/>
</dbReference>
<evidence type="ECO:0000256" key="5">
    <source>
        <dbReference type="ARBA" id="ARBA00019723"/>
    </source>
</evidence>
<comment type="subunit">
    <text evidence="4 9">Heterodimer of two subunits, one of which binds GTP.</text>
</comment>
<dbReference type="FunFam" id="3.30.1330.30:FF:000032">
    <property type="entry name" value="Eukaryotic peptide chain release factor subunit 1"/>
    <property type="match status" value="1"/>
</dbReference>
<keyword evidence="12" id="KW-1185">Reference proteome</keyword>
<dbReference type="SUPFAM" id="SSF55315">
    <property type="entry name" value="L30e-like"/>
    <property type="match status" value="1"/>
</dbReference>
<dbReference type="FunFam" id="3.30.420.60:FF:000003">
    <property type="entry name" value="Peptide chain release factor subunit 1"/>
    <property type="match status" value="1"/>
</dbReference>
<evidence type="ECO:0000256" key="3">
    <source>
        <dbReference type="ARBA" id="ARBA00005326"/>
    </source>
</evidence>
<reference evidence="11 12" key="1">
    <citation type="submission" date="2017-03" db="EMBL/GenBank/DDBJ databases">
        <title>Genome sequence of Methanobrevibacter thaueri.</title>
        <authorList>
            <person name="Poehlein A."/>
            <person name="Seedorf H."/>
            <person name="Daniel R."/>
        </authorList>
    </citation>
    <scope>NUCLEOTIDE SEQUENCE [LARGE SCALE GENOMIC DNA]</scope>
    <source>
        <strain evidence="11 12">DSM 11995</strain>
    </source>
</reference>
<dbReference type="SUPFAM" id="SSF55481">
    <property type="entry name" value="N-terminal domain of eukaryotic peptide chain release factor subunit 1, ERF1"/>
    <property type="match status" value="1"/>
</dbReference>
<feature type="domain" description="eRF1/Pelota-like N-terminal" evidence="10">
    <location>
        <begin position="1"/>
        <end position="137"/>
    </location>
</feature>
<dbReference type="GO" id="GO:0005737">
    <property type="term" value="C:cytoplasm"/>
    <property type="evidence" value="ECO:0007669"/>
    <property type="project" value="UniProtKB-SubCell"/>
</dbReference>
<evidence type="ECO:0000256" key="8">
    <source>
        <dbReference type="ARBA" id="ARBA00031168"/>
    </source>
</evidence>
<dbReference type="Gene3D" id="3.30.960.10">
    <property type="entry name" value="eRF1 domain 1"/>
    <property type="match status" value="1"/>
</dbReference>
<accession>A0A315XLJ8</accession>
<keyword evidence="7 9" id="KW-0648">Protein biosynthesis</keyword>
<dbReference type="Gene3D" id="3.30.420.60">
    <property type="entry name" value="eRF1 domain 2"/>
    <property type="match status" value="1"/>
</dbReference>
<dbReference type="InterPro" id="IPR029064">
    <property type="entry name" value="Ribosomal_eL30-like_sf"/>
</dbReference>
<dbReference type="InterPro" id="IPR020918">
    <property type="entry name" value="Peptide_chain-rel_aRF1"/>
</dbReference>
<evidence type="ECO:0000256" key="4">
    <source>
        <dbReference type="ARBA" id="ARBA00011520"/>
    </source>
</evidence>
<protein>
    <recommendedName>
        <fullName evidence="5 9">Peptide chain release factor subunit 1</fullName>
    </recommendedName>
    <alternativeName>
        <fullName evidence="8 9">Translation termination factor aRF1</fullName>
    </alternativeName>
</protein>
<organism evidence="11 12">
    <name type="scientific">Methanobrevibacter thaueri</name>
    <dbReference type="NCBI Taxonomy" id="190975"/>
    <lineage>
        <taxon>Archaea</taxon>
        <taxon>Methanobacteriati</taxon>
        <taxon>Methanobacteriota</taxon>
        <taxon>Methanomada group</taxon>
        <taxon>Methanobacteria</taxon>
        <taxon>Methanobacteriales</taxon>
        <taxon>Methanobacteriaceae</taxon>
        <taxon>Methanobrevibacter</taxon>
    </lineage>
</organism>
<proteinExistence type="inferred from homology"/>
<dbReference type="AlphaFoldDB" id="A0A315XLJ8"/>
<dbReference type="Proteomes" id="UP000251717">
    <property type="component" value="Unassembled WGS sequence"/>
</dbReference>
<dbReference type="Gene3D" id="3.30.1330.30">
    <property type="match status" value="1"/>
</dbReference>
<dbReference type="RefSeq" id="WP_116592265.1">
    <property type="nucleotide sequence ID" value="NZ_JBGUNC010000050.1"/>
</dbReference>
<dbReference type="GO" id="GO:0016149">
    <property type="term" value="F:translation release factor activity, codon specific"/>
    <property type="evidence" value="ECO:0007669"/>
    <property type="project" value="UniProtKB-UniRule"/>
</dbReference>
<evidence type="ECO:0000256" key="9">
    <source>
        <dbReference type="HAMAP-Rule" id="MF_00424"/>
    </source>
</evidence>
<dbReference type="NCBIfam" id="TIGR03676">
    <property type="entry name" value="aRF1_eRF1"/>
    <property type="match status" value="1"/>
</dbReference>
<gene>
    <name evidence="9" type="primary">prf1</name>
    <name evidence="11" type="ORF">MBBTH_13230</name>
</gene>
<dbReference type="SMR" id="A0A315XLJ8"/>
<dbReference type="Pfam" id="PF03465">
    <property type="entry name" value="eRF1_3"/>
    <property type="match status" value="1"/>
</dbReference>
<comment type="subcellular location">
    <subcellularLocation>
        <location evidence="2 9">Cytoplasm</location>
    </subcellularLocation>
</comment>
<dbReference type="InterPro" id="IPR024049">
    <property type="entry name" value="eRF1_1_sf"/>
</dbReference>
<dbReference type="InterPro" id="IPR005141">
    <property type="entry name" value="eRF1_2"/>
</dbReference>
<evidence type="ECO:0000259" key="10">
    <source>
        <dbReference type="SMART" id="SM01194"/>
    </source>
</evidence>
<dbReference type="PANTHER" id="PTHR10113">
    <property type="entry name" value="PEPTIDE CHAIN RELEASE FACTOR SUBUNIT 1"/>
    <property type="match status" value="1"/>
</dbReference>
<dbReference type="Pfam" id="PF03464">
    <property type="entry name" value="eRF1_2"/>
    <property type="match status" value="1"/>
</dbReference>
<dbReference type="InterPro" id="IPR004403">
    <property type="entry name" value="Peptide_chain-rel_eRF1/aRF1"/>
</dbReference>
<comment type="function">
    <text evidence="1 9">Directs the termination of nascent peptide synthesis (translation) in response to the termination codons UAA, UAG and UGA.</text>
</comment>
<dbReference type="SMART" id="SM01194">
    <property type="entry name" value="eRF1_1"/>
    <property type="match status" value="1"/>
</dbReference>
<dbReference type="EMBL" id="MZGS01000023">
    <property type="protein sequence ID" value="PWB86909.1"/>
    <property type="molecule type" value="Genomic_DNA"/>
</dbReference>
<evidence type="ECO:0000256" key="7">
    <source>
        <dbReference type="ARBA" id="ARBA00022917"/>
    </source>
</evidence>
<evidence type="ECO:0000313" key="11">
    <source>
        <dbReference type="EMBL" id="PWB86909.1"/>
    </source>
</evidence>
<dbReference type="FunFam" id="3.30.960.10:FF:000003">
    <property type="entry name" value="Peptide chain release factor subunit 1"/>
    <property type="match status" value="1"/>
</dbReference>
<evidence type="ECO:0000256" key="6">
    <source>
        <dbReference type="ARBA" id="ARBA00022490"/>
    </source>
</evidence>
<dbReference type="SUPFAM" id="SSF53137">
    <property type="entry name" value="Translational machinery components"/>
    <property type="match status" value="1"/>
</dbReference>
<dbReference type="InterPro" id="IPR042226">
    <property type="entry name" value="eFR1_2_sf"/>
</dbReference>
<comment type="caution">
    <text evidence="11">The sequence shown here is derived from an EMBL/GenBank/DDBJ whole genome shotgun (WGS) entry which is preliminary data.</text>
</comment>